<dbReference type="SUPFAM" id="SSF74982">
    <property type="entry name" value="Small protein B (SmpB)"/>
    <property type="match status" value="1"/>
</dbReference>
<evidence type="ECO:0000256" key="3">
    <source>
        <dbReference type="HAMAP-Rule" id="MF_00023"/>
    </source>
</evidence>
<dbReference type="PROSITE" id="PS01317">
    <property type="entry name" value="SSRP"/>
    <property type="match status" value="1"/>
</dbReference>
<comment type="caution">
    <text evidence="5">The sequence shown here is derived from an EMBL/GenBank/DDBJ whole genome shotgun (WGS) entry which is preliminary data.</text>
</comment>
<accession>A0A5D3YMG2</accession>
<dbReference type="InterPro" id="IPR020081">
    <property type="entry name" value="SsrA-bd_prot_CS"/>
</dbReference>
<reference evidence="5 6" key="1">
    <citation type="submission" date="2019-07" db="EMBL/GenBank/DDBJ databases">
        <title>Genomic Encyclopedia of Archaeal and Bacterial Type Strains, Phase II (KMG-II): from individual species to whole genera.</title>
        <authorList>
            <person name="Goeker M."/>
        </authorList>
    </citation>
    <scope>NUCLEOTIDE SEQUENCE [LARGE SCALE GENOMIC DNA]</scope>
    <source>
        <strain evidence="5 6">DSM 21935</strain>
    </source>
</reference>
<dbReference type="PANTHER" id="PTHR30308:SF2">
    <property type="entry name" value="SSRA-BINDING PROTEIN"/>
    <property type="match status" value="1"/>
</dbReference>
<dbReference type="GO" id="GO:0070929">
    <property type="term" value="P:trans-translation"/>
    <property type="evidence" value="ECO:0007669"/>
    <property type="project" value="UniProtKB-UniRule"/>
</dbReference>
<feature type="region of interest" description="Disordered" evidence="4">
    <location>
        <begin position="127"/>
        <end position="156"/>
    </location>
</feature>
<comment type="function">
    <text evidence="3">Required for rescue of stalled ribosomes mediated by trans-translation. Binds to transfer-messenger RNA (tmRNA), required for stable association of tmRNA with ribosomes. tmRNA and SmpB together mimic tRNA shape, replacing the anticodon stem-loop with SmpB. tmRNA is encoded by the ssrA gene; the 2 termini fold to resemble tRNA(Ala) and it encodes a 'tag peptide', a short internal open reading frame. During trans-translation Ala-aminoacylated tmRNA acts like a tRNA, entering the A-site of stalled ribosomes, displacing the stalled mRNA. The ribosome then switches to translate the ORF on the tmRNA; the nascent peptide is terminated with the 'tag peptide' encoded by the tmRNA and targeted for degradation. The ribosome is freed to recommence translation, which seems to be the essential function of trans-translation.</text>
</comment>
<dbReference type="AlphaFoldDB" id="A0A5D3YMG2"/>
<name>A0A5D3YMG2_9BACT</name>
<dbReference type="GO" id="GO:0003723">
    <property type="term" value="F:RNA binding"/>
    <property type="evidence" value="ECO:0007669"/>
    <property type="project" value="UniProtKB-UniRule"/>
</dbReference>
<protein>
    <recommendedName>
        <fullName evidence="3">SsrA-binding protein</fullName>
    </recommendedName>
    <alternativeName>
        <fullName evidence="3">Small protein B</fullName>
    </alternativeName>
</protein>
<comment type="similarity">
    <text evidence="3">Belongs to the SmpB family.</text>
</comment>
<dbReference type="InterPro" id="IPR023620">
    <property type="entry name" value="SmpB"/>
</dbReference>
<dbReference type="GO" id="GO:0070930">
    <property type="term" value="P:trans-translation-dependent protein tagging"/>
    <property type="evidence" value="ECO:0007669"/>
    <property type="project" value="TreeGrafter"/>
</dbReference>
<dbReference type="HAMAP" id="MF_00023">
    <property type="entry name" value="SmpB"/>
    <property type="match status" value="1"/>
</dbReference>
<dbReference type="NCBIfam" id="TIGR00086">
    <property type="entry name" value="smpB"/>
    <property type="match status" value="1"/>
</dbReference>
<evidence type="ECO:0000256" key="2">
    <source>
        <dbReference type="ARBA" id="ARBA00022884"/>
    </source>
</evidence>
<evidence type="ECO:0000313" key="5">
    <source>
        <dbReference type="EMBL" id="TYP93861.1"/>
    </source>
</evidence>
<keyword evidence="6" id="KW-1185">Reference proteome</keyword>
<dbReference type="OrthoDB" id="9805462at2"/>
<dbReference type="Proteomes" id="UP000324595">
    <property type="component" value="Unassembled WGS sequence"/>
</dbReference>
<evidence type="ECO:0000256" key="1">
    <source>
        <dbReference type="ARBA" id="ARBA00022490"/>
    </source>
</evidence>
<dbReference type="EMBL" id="VNHY01000002">
    <property type="protein sequence ID" value="TYP93861.1"/>
    <property type="molecule type" value="Genomic_DNA"/>
</dbReference>
<organism evidence="5 6">
    <name type="scientific">Fodinibius salinus</name>
    <dbReference type="NCBI Taxonomy" id="860790"/>
    <lineage>
        <taxon>Bacteria</taxon>
        <taxon>Pseudomonadati</taxon>
        <taxon>Balneolota</taxon>
        <taxon>Balneolia</taxon>
        <taxon>Balneolales</taxon>
        <taxon>Balneolaceae</taxon>
        <taxon>Fodinibius</taxon>
    </lineage>
</organism>
<sequence>MSNNSTPTIKNRKARHEYHVEETYEAGLVLRGTEVKSLRNGKASLSEAFAYLKDGEVWLRDMYIKPYKHSSFENHDPRRERKLLLNKREIRDMDKAVNKKGYTLAPLKLYFKKGYAKVLIGIAKGKQKHDKRQDIKERDMKRELDRKYKGSYKVNM</sequence>
<comment type="subcellular location">
    <subcellularLocation>
        <location evidence="3">Cytoplasm</location>
    </subcellularLocation>
    <text evidence="3">The tmRNA-SmpB complex associates with stalled 70S ribosomes.</text>
</comment>
<keyword evidence="2 3" id="KW-0694">RNA-binding</keyword>
<dbReference type="InterPro" id="IPR000037">
    <property type="entry name" value="SsrA-bd_prot"/>
</dbReference>
<gene>
    <name evidence="3" type="primary">smpB</name>
    <name evidence="5" type="ORF">LX73_1575</name>
</gene>
<dbReference type="Pfam" id="PF01668">
    <property type="entry name" value="SmpB"/>
    <property type="match status" value="1"/>
</dbReference>
<keyword evidence="1 3" id="KW-0963">Cytoplasm</keyword>
<evidence type="ECO:0000256" key="4">
    <source>
        <dbReference type="SAM" id="MobiDB-lite"/>
    </source>
</evidence>
<evidence type="ECO:0000313" key="6">
    <source>
        <dbReference type="Proteomes" id="UP000324595"/>
    </source>
</evidence>
<dbReference type="NCBIfam" id="NF003843">
    <property type="entry name" value="PRK05422.1"/>
    <property type="match status" value="1"/>
</dbReference>
<dbReference type="CDD" id="cd09294">
    <property type="entry name" value="SmpB"/>
    <property type="match status" value="1"/>
</dbReference>
<dbReference type="GO" id="GO:0005829">
    <property type="term" value="C:cytosol"/>
    <property type="evidence" value="ECO:0007669"/>
    <property type="project" value="TreeGrafter"/>
</dbReference>
<feature type="compositionally biased region" description="Basic and acidic residues" evidence="4">
    <location>
        <begin position="131"/>
        <end position="148"/>
    </location>
</feature>
<proteinExistence type="inferred from homology"/>
<dbReference type="PANTHER" id="PTHR30308">
    <property type="entry name" value="TMRNA-BINDING COMPONENT OF TRANS-TRANSLATION TAGGING COMPLEX"/>
    <property type="match status" value="1"/>
</dbReference>
<dbReference type="Gene3D" id="2.40.280.10">
    <property type="match status" value="1"/>
</dbReference>
<dbReference type="RefSeq" id="WP_148898906.1">
    <property type="nucleotide sequence ID" value="NZ_VNHY01000002.1"/>
</dbReference>